<evidence type="ECO:0000313" key="2">
    <source>
        <dbReference type="EMBL" id="ASR53177.1"/>
    </source>
</evidence>
<keyword evidence="3" id="KW-1185">Reference proteome</keyword>
<gene>
    <name evidence="2" type="ORF">B5J99_18350</name>
</gene>
<accession>A0ABN5BCT2</accession>
<reference evidence="2 3" key="1">
    <citation type="submission" date="2017-03" db="EMBL/GenBank/DDBJ databases">
        <title>Complete genome sequence of Blastomonas fulva degrading microcsystin LR.</title>
        <authorList>
            <person name="Lee H.-g."/>
            <person name="Jin L."/>
            <person name="oh H.-M."/>
        </authorList>
    </citation>
    <scope>NUCLEOTIDE SEQUENCE [LARGE SCALE GENOMIC DNA]</scope>
    <source>
        <strain evidence="2 3">T2</strain>
    </source>
</reference>
<evidence type="ECO:0008006" key="4">
    <source>
        <dbReference type="Google" id="ProtNLM"/>
    </source>
</evidence>
<feature type="transmembrane region" description="Helical" evidence="1">
    <location>
        <begin position="111"/>
        <end position="132"/>
    </location>
</feature>
<dbReference type="RefSeq" id="WP_117353240.1">
    <property type="nucleotide sequence ID" value="NZ_CP020083.1"/>
</dbReference>
<keyword evidence="1" id="KW-1133">Transmembrane helix</keyword>
<proteinExistence type="predicted"/>
<feature type="transmembrane region" description="Helical" evidence="1">
    <location>
        <begin position="144"/>
        <end position="164"/>
    </location>
</feature>
<keyword evidence="1" id="KW-0812">Transmembrane</keyword>
<evidence type="ECO:0000256" key="1">
    <source>
        <dbReference type="SAM" id="Phobius"/>
    </source>
</evidence>
<sequence>MTLSNTRTKDPLLAVATVLIWLILGITAFAGIIVTICIPGVILFGAEFVEAPQLNPLSTETKALICGLLAGVAALLYLFWRFFRAMQGIVRSVGEGDPFVPVNADRLTQMAWMVLAMNIAAIPLAALGLHIARLVGESGGSMKGAFDLGGVILAITLFILARVFRQGAAMRNDLEGTV</sequence>
<dbReference type="EMBL" id="CP020083">
    <property type="protein sequence ID" value="ASR53177.1"/>
    <property type="molecule type" value="Genomic_DNA"/>
</dbReference>
<protein>
    <recommendedName>
        <fullName evidence="4">DUF2975 domain-containing protein</fullName>
    </recommendedName>
</protein>
<evidence type="ECO:0000313" key="3">
    <source>
        <dbReference type="Proteomes" id="UP000258016"/>
    </source>
</evidence>
<feature type="transmembrane region" description="Helical" evidence="1">
    <location>
        <begin position="12"/>
        <end position="42"/>
    </location>
</feature>
<feature type="transmembrane region" description="Helical" evidence="1">
    <location>
        <begin position="62"/>
        <end position="83"/>
    </location>
</feature>
<dbReference type="Pfam" id="PF11188">
    <property type="entry name" value="DUF2975"/>
    <property type="match status" value="1"/>
</dbReference>
<organism evidence="2 3">
    <name type="scientific">Blastomonas fulva</name>
    <dbReference type="NCBI Taxonomy" id="1550728"/>
    <lineage>
        <taxon>Bacteria</taxon>
        <taxon>Pseudomonadati</taxon>
        <taxon>Pseudomonadota</taxon>
        <taxon>Alphaproteobacteria</taxon>
        <taxon>Sphingomonadales</taxon>
        <taxon>Sphingomonadaceae</taxon>
        <taxon>Blastomonas</taxon>
    </lineage>
</organism>
<keyword evidence="1" id="KW-0472">Membrane</keyword>
<name>A0ABN5BCT2_9SPHN</name>
<dbReference type="Proteomes" id="UP000258016">
    <property type="component" value="Chromosome"/>
</dbReference>
<dbReference type="InterPro" id="IPR021354">
    <property type="entry name" value="DUF2975"/>
</dbReference>
<dbReference type="GeneID" id="303487558"/>